<dbReference type="OrthoDB" id="275457at2759"/>
<accession>A0A0D7BAD0</accession>
<dbReference type="GO" id="GO:0005739">
    <property type="term" value="C:mitochondrion"/>
    <property type="evidence" value="ECO:0007669"/>
    <property type="project" value="TreeGrafter"/>
</dbReference>
<dbReference type="PANTHER" id="PTHR12126:SF11">
    <property type="entry name" value="NADH DEHYDROGENASE [UBIQUINONE] 1 ALPHA SUBCOMPLEX SUBUNIT 9, MITOCHONDRIAL"/>
    <property type="match status" value="1"/>
</dbReference>
<gene>
    <name evidence="2" type="ORF">CYLTODRAFT_422826</name>
</gene>
<keyword evidence="3" id="KW-1185">Reference proteome</keyword>
<dbReference type="STRING" id="1314674.A0A0D7BAD0"/>
<dbReference type="Pfam" id="PF13460">
    <property type="entry name" value="NAD_binding_10"/>
    <property type="match status" value="1"/>
</dbReference>
<dbReference type="EMBL" id="KN880534">
    <property type="protein sequence ID" value="KIY67124.1"/>
    <property type="molecule type" value="Genomic_DNA"/>
</dbReference>
<feature type="domain" description="NAD(P)-binding" evidence="1">
    <location>
        <begin position="55"/>
        <end position="201"/>
    </location>
</feature>
<dbReference type="SUPFAM" id="SSF51735">
    <property type="entry name" value="NAD(P)-binding Rossmann-fold domains"/>
    <property type="match status" value="1"/>
</dbReference>
<sequence>MAGLSTTSARLARSTCRIGTRQYHDLHKLPGDRSVLASGPPGYSAVSGHVVTVFGATGFLGRYLISKLARTGTQVIVPYRDEDSKRHLKLMGDLGQIVPMEWDIRREDQIAECLRHSDIVYNLTGRDFETKNFTYDSLLVDGAARIARIAREEGVPRFVHMSHLNASATSTSKFYQAKAAGEEAVKAAYDGPTIVRPAGMYGYEDKLLNNVALWPIWWKLNQASTNIRPVHVMDVAQVLATLQNVPKFEGTLNLPGASTFTYQYLLDLADTIIIRDPSKAPHVPKILAQVVCNVLDKALWWPFMSKDEIERKFIDDSDVAGDWELTGVTPTEIEQHALLYMRRYRSYENFARPPSFPPRPATVGEAAF</sequence>
<evidence type="ECO:0000313" key="3">
    <source>
        <dbReference type="Proteomes" id="UP000054007"/>
    </source>
</evidence>
<dbReference type="Proteomes" id="UP000054007">
    <property type="component" value="Unassembled WGS sequence"/>
</dbReference>
<dbReference type="AlphaFoldDB" id="A0A0D7BAD0"/>
<dbReference type="InterPro" id="IPR036291">
    <property type="entry name" value="NAD(P)-bd_dom_sf"/>
</dbReference>
<organism evidence="2 3">
    <name type="scientific">Cylindrobasidium torrendii FP15055 ss-10</name>
    <dbReference type="NCBI Taxonomy" id="1314674"/>
    <lineage>
        <taxon>Eukaryota</taxon>
        <taxon>Fungi</taxon>
        <taxon>Dikarya</taxon>
        <taxon>Basidiomycota</taxon>
        <taxon>Agaricomycotina</taxon>
        <taxon>Agaricomycetes</taxon>
        <taxon>Agaricomycetidae</taxon>
        <taxon>Agaricales</taxon>
        <taxon>Marasmiineae</taxon>
        <taxon>Physalacriaceae</taxon>
        <taxon>Cylindrobasidium</taxon>
    </lineage>
</organism>
<dbReference type="InterPro" id="IPR016040">
    <property type="entry name" value="NAD(P)-bd_dom"/>
</dbReference>
<name>A0A0D7BAD0_9AGAR</name>
<dbReference type="CDD" id="cd05271">
    <property type="entry name" value="NDUFA9_like_SDR_a"/>
    <property type="match status" value="1"/>
</dbReference>
<proteinExistence type="predicted"/>
<protein>
    <submittedName>
        <fullName evidence="2">NAD(P)-binding protein</fullName>
    </submittedName>
</protein>
<evidence type="ECO:0000313" key="2">
    <source>
        <dbReference type="EMBL" id="KIY67124.1"/>
    </source>
</evidence>
<dbReference type="GO" id="GO:0044877">
    <property type="term" value="F:protein-containing complex binding"/>
    <property type="evidence" value="ECO:0007669"/>
    <property type="project" value="TreeGrafter"/>
</dbReference>
<dbReference type="PANTHER" id="PTHR12126">
    <property type="entry name" value="NADH-UBIQUINONE OXIDOREDUCTASE 39 KDA SUBUNIT-RELATED"/>
    <property type="match status" value="1"/>
</dbReference>
<dbReference type="InterPro" id="IPR051207">
    <property type="entry name" value="ComplexI_NDUFA9_subunit"/>
</dbReference>
<dbReference type="Gene3D" id="3.40.50.720">
    <property type="entry name" value="NAD(P)-binding Rossmann-like Domain"/>
    <property type="match status" value="1"/>
</dbReference>
<evidence type="ECO:0000259" key="1">
    <source>
        <dbReference type="Pfam" id="PF13460"/>
    </source>
</evidence>
<reference evidence="2 3" key="1">
    <citation type="journal article" date="2015" name="Fungal Genet. Biol.">
        <title>Evolution of novel wood decay mechanisms in Agaricales revealed by the genome sequences of Fistulina hepatica and Cylindrobasidium torrendii.</title>
        <authorList>
            <person name="Floudas D."/>
            <person name="Held B.W."/>
            <person name="Riley R."/>
            <person name="Nagy L.G."/>
            <person name="Koehler G."/>
            <person name="Ransdell A.S."/>
            <person name="Younus H."/>
            <person name="Chow J."/>
            <person name="Chiniquy J."/>
            <person name="Lipzen A."/>
            <person name="Tritt A."/>
            <person name="Sun H."/>
            <person name="Haridas S."/>
            <person name="LaButti K."/>
            <person name="Ohm R.A."/>
            <person name="Kues U."/>
            <person name="Blanchette R.A."/>
            <person name="Grigoriev I.V."/>
            <person name="Minto R.E."/>
            <person name="Hibbett D.S."/>
        </authorList>
    </citation>
    <scope>NUCLEOTIDE SEQUENCE [LARGE SCALE GENOMIC DNA]</scope>
    <source>
        <strain evidence="2 3">FP15055 ss-10</strain>
    </source>
</reference>